<dbReference type="PROSITE" id="PS50031">
    <property type="entry name" value="EH"/>
    <property type="match status" value="2"/>
</dbReference>
<comment type="subcellular location">
    <subcellularLocation>
        <location evidence="3">Cell membrane</location>
        <topology evidence="3">Peripheral membrane protein</topology>
        <orientation evidence="3">Cytoplasmic side</orientation>
    </subcellularLocation>
    <subcellularLocation>
        <location evidence="2">Cytoplasm</location>
        <location evidence="2">Cytoskeleton</location>
        <location evidence="2">Actin patch</location>
    </subcellularLocation>
    <subcellularLocation>
        <location evidence="1">Endosome membrane</location>
        <topology evidence="1">Peripheral membrane protein</topology>
        <orientation evidence="1">Cytoplasmic side</orientation>
    </subcellularLocation>
</comment>
<feature type="compositionally biased region" description="Basic and acidic residues" evidence="18">
    <location>
        <begin position="837"/>
        <end position="853"/>
    </location>
</feature>
<dbReference type="SMART" id="SM00246">
    <property type="entry name" value="WH2"/>
    <property type="match status" value="1"/>
</dbReference>
<keyword evidence="10" id="KW-0254">Endocytosis</keyword>
<feature type="compositionally biased region" description="Low complexity" evidence="18">
    <location>
        <begin position="1033"/>
        <end position="1052"/>
    </location>
</feature>
<feature type="compositionally biased region" description="Pro residues" evidence="18">
    <location>
        <begin position="1192"/>
        <end position="1223"/>
    </location>
</feature>
<evidence type="ECO:0000256" key="18">
    <source>
        <dbReference type="SAM" id="MobiDB-lite"/>
    </source>
</evidence>
<evidence type="ECO:0000256" key="6">
    <source>
        <dbReference type="ARBA" id="ARBA00015110"/>
    </source>
</evidence>
<evidence type="ECO:0000256" key="1">
    <source>
        <dbReference type="ARBA" id="ARBA00004125"/>
    </source>
</evidence>
<feature type="region of interest" description="Disordered" evidence="18">
    <location>
        <begin position="1"/>
        <end position="180"/>
    </location>
</feature>
<evidence type="ECO:0000259" key="20">
    <source>
        <dbReference type="PROSITE" id="PS50222"/>
    </source>
</evidence>
<comment type="caution">
    <text evidence="22">The sequence shown here is derived from an EMBL/GenBank/DDBJ whole genome shotgun (WGS) entry which is preliminary data.</text>
</comment>
<evidence type="ECO:0000256" key="2">
    <source>
        <dbReference type="ARBA" id="ARBA00004134"/>
    </source>
</evidence>
<keyword evidence="16" id="KW-0206">Cytoskeleton</keyword>
<feature type="region of interest" description="Disordered" evidence="18">
    <location>
        <begin position="904"/>
        <end position="1103"/>
    </location>
</feature>
<feature type="region of interest" description="Disordered" evidence="18">
    <location>
        <begin position="328"/>
        <end position="352"/>
    </location>
</feature>
<evidence type="ECO:0000256" key="10">
    <source>
        <dbReference type="ARBA" id="ARBA00022583"/>
    </source>
</evidence>
<feature type="compositionally biased region" description="Basic and acidic residues" evidence="18">
    <location>
        <begin position="994"/>
        <end position="1025"/>
    </location>
</feature>
<dbReference type="SUPFAM" id="SSF47473">
    <property type="entry name" value="EF-hand"/>
    <property type="match status" value="2"/>
</dbReference>
<dbReference type="GO" id="GO:0003779">
    <property type="term" value="F:actin binding"/>
    <property type="evidence" value="ECO:0007669"/>
    <property type="project" value="UniProtKB-KW"/>
</dbReference>
<evidence type="ECO:0000256" key="12">
    <source>
        <dbReference type="ARBA" id="ARBA00022753"/>
    </source>
</evidence>
<feature type="compositionally biased region" description="Polar residues" evidence="18">
    <location>
        <begin position="1280"/>
        <end position="1290"/>
    </location>
</feature>
<dbReference type="FunFam" id="1.10.238.10:FF:000349">
    <property type="entry name" value="Actin cytoskeleton-regulatory complex protein PAN1"/>
    <property type="match status" value="1"/>
</dbReference>
<evidence type="ECO:0000259" key="21">
    <source>
        <dbReference type="PROSITE" id="PS51082"/>
    </source>
</evidence>
<feature type="compositionally biased region" description="Pro residues" evidence="18">
    <location>
        <begin position="1364"/>
        <end position="1379"/>
    </location>
</feature>
<organism evidence="22 23">
    <name type="scientific">Ascosphaera apis ARSEF 7405</name>
    <dbReference type="NCBI Taxonomy" id="392613"/>
    <lineage>
        <taxon>Eukaryota</taxon>
        <taxon>Fungi</taxon>
        <taxon>Dikarya</taxon>
        <taxon>Ascomycota</taxon>
        <taxon>Pezizomycotina</taxon>
        <taxon>Eurotiomycetes</taxon>
        <taxon>Eurotiomycetidae</taxon>
        <taxon>Onygenales</taxon>
        <taxon>Ascosphaeraceae</taxon>
        <taxon>Ascosphaera</taxon>
    </lineage>
</organism>
<evidence type="ECO:0000256" key="3">
    <source>
        <dbReference type="ARBA" id="ARBA00004413"/>
    </source>
</evidence>
<dbReference type="SMART" id="SM00054">
    <property type="entry name" value="EFh"/>
    <property type="match status" value="2"/>
</dbReference>
<dbReference type="InterPro" id="IPR000261">
    <property type="entry name" value="EH_dom"/>
</dbReference>
<feature type="compositionally biased region" description="Low complexity" evidence="18">
    <location>
        <begin position="1263"/>
        <end position="1279"/>
    </location>
</feature>
<feature type="compositionally biased region" description="Basic and acidic residues" evidence="18">
    <location>
        <begin position="962"/>
        <end position="974"/>
    </location>
</feature>
<feature type="compositionally biased region" description="Low complexity" evidence="18">
    <location>
        <begin position="87"/>
        <end position="101"/>
    </location>
</feature>
<feature type="compositionally biased region" description="Basic and acidic residues" evidence="18">
    <location>
        <begin position="1137"/>
        <end position="1170"/>
    </location>
</feature>
<evidence type="ECO:0000256" key="15">
    <source>
        <dbReference type="ARBA" id="ARBA00023203"/>
    </source>
</evidence>
<feature type="domain" description="EH" evidence="19">
    <location>
        <begin position="193"/>
        <end position="281"/>
    </location>
</feature>
<feature type="domain" description="EF-hand" evidence="20">
    <location>
        <begin position="501"/>
        <end position="536"/>
    </location>
</feature>
<keyword evidence="9" id="KW-0963">Cytoplasm</keyword>
<feature type="compositionally biased region" description="Basic and acidic residues" evidence="18">
    <location>
        <begin position="1057"/>
        <end position="1070"/>
    </location>
</feature>
<feature type="compositionally biased region" description="Basic and acidic residues" evidence="18">
    <location>
        <begin position="1082"/>
        <end position="1103"/>
    </location>
</feature>
<dbReference type="PANTHER" id="PTHR11216">
    <property type="entry name" value="EH DOMAIN"/>
    <property type="match status" value="1"/>
</dbReference>
<feature type="compositionally biased region" description="Basic and acidic residues" evidence="18">
    <location>
        <begin position="610"/>
        <end position="621"/>
    </location>
</feature>
<dbReference type="GO" id="GO:0005886">
    <property type="term" value="C:plasma membrane"/>
    <property type="evidence" value="ECO:0007669"/>
    <property type="project" value="UniProtKB-SubCell"/>
</dbReference>
<feature type="compositionally biased region" description="Low complexity" evidence="18">
    <location>
        <begin position="120"/>
        <end position="134"/>
    </location>
</feature>
<comment type="subunit">
    <text evidence="5">Component of the PAN1 actin cytoskeleton-regulatory complex.</text>
</comment>
<dbReference type="InterPro" id="IPR003124">
    <property type="entry name" value="WH2_dom"/>
</dbReference>
<feature type="region of interest" description="Disordered" evidence="18">
    <location>
        <begin position="710"/>
        <end position="730"/>
    </location>
</feature>
<dbReference type="GO" id="GO:0016197">
    <property type="term" value="P:endosomal transport"/>
    <property type="evidence" value="ECO:0007669"/>
    <property type="project" value="TreeGrafter"/>
</dbReference>
<keyword evidence="23" id="KW-1185">Reference proteome</keyword>
<dbReference type="OrthoDB" id="2015333at2759"/>
<evidence type="ECO:0000256" key="5">
    <source>
        <dbReference type="ARBA" id="ARBA00011159"/>
    </source>
</evidence>
<evidence type="ECO:0000256" key="11">
    <source>
        <dbReference type="ARBA" id="ARBA00022737"/>
    </source>
</evidence>
<evidence type="ECO:0000256" key="8">
    <source>
        <dbReference type="ARBA" id="ARBA00022475"/>
    </source>
</evidence>
<feature type="domain" description="EH" evidence="19">
    <location>
        <begin position="468"/>
        <end position="557"/>
    </location>
</feature>
<evidence type="ECO:0000259" key="19">
    <source>
        <dbReference type="PROSITE" id="PS50031"/>
    </source>
</evidence>
<feature type="compositionally biased region" description="Low complexity" evidence="18">
    <location>
        <begin position="1385"/>
        <end position="1406"/>
    </location>
</feature>
<dbReference type="GO" id="GO:0005509">
    <property type="term" value="F:calcium ion binding"/>
    <property type="evidence" value="ECO:0007669"/>
    <property type="project" value="InterPro"/>
</dbReference>
<dbReference type="InterPro" id="IPR011992">
    <property type="entry name" value="EF-hand-dom_pair"/>
</dbReference>
<dbReference type="PROSITE" id="PS50222">
    <property type="entry name" value="EF_HAND_2"/>
    <property type="match status" value="1"/>
</dbReference>
<feature type="compositionally biased region" description="Basic and acidic residues" evidence="18">
    <location>
        <begin position="710"/>
        <end position="719"/>
    </location>
</feature>
<evidence type="ECO:0000256" key="4">
    <source>
        <dbReference type="ARBA" id="ARBA00009351"/>
    </source>
</evidence>
<feature type="compositionally biased region" description="Acidic residues" evidence="18">
    <location>
        <begin position="1311"/>
        <end position="1320"/>
    </location>
</feature>
<gene>
    <name evidence="22" type="ORF">AAP_02176</name>
</gene>
<comment type="similarity">
    <text evidence="4">Belongs to the PAN1 family.</text>
</comment>
<evidence type="ECO:0000256" key="7">
    <source>
        <dbReference type="ARBA" id="ARBA00020728"/>
    </source>
</evidence>
<proteinExistence type="inferred from homology"/>
<keyword evidence="12" id="KW-0967">Endosome</keyword>
<dbReference type="GO" id="GO:0006897">
    <property type="term" value="P:endocytosis"/>
    <property type="evidence" value="ECO:0007669"/>
    <property type="project" value="UniProtKB-KW"/>
</dbReference>
<dbReference type="Pfam" id="PF02205">
    <property type="entry name" value="WH2"/>
    <property type="match status" value="1"/>
</dbReference>
<feature type="region of interest" description="Disordered" evidence="18">
    <location>
        <begin position="595"/>
        <end position="658"/>
    </location>
</feature>
<protein>
    <recommendedName>
        <fullName evidence="6">Actin cytoskeleton-regulatory complex protein PAN1</fullName>
    </recommendedName>
    <alternativeName>
        <fullName evidence="7">Actin cytoskeleton-regulatory complex protein pan1</fullName>
    </alternativeName>
</protein>
<feature type="domain" description="WH2" evidence="21">
    <location>
        <begin position="1466"/>
        <end position="1483"/>
    </location>
</feature>
<feature type="compositionally biased region" description="Pro residues" evidence="18">
    <location>
        <begin position="1407"/>
        <end position="1459"/>
    </location>
</feature>
<dbReference type="VEuPathDB" id="FungiDB:AAP_02176"/>
<dbReference type="Pfam" id="PF12763">
    <property type="entry name" value="EH"/>
    <property type="match status" value="2"/>
</dbReference>
<dbReference type="Gene3D" id="1.10.238.10">
    <property type="entry name" value="EF-hand"/>
    <property type="match status" value="2"/>
</dbReference>
<dbReference type="CDD" id="cd00052">
    <property type="entry name" value="EH"/>
    <property type="match status" value="2"/>
</dbReference>
<keyword evidence="8" id="KW-1003">Cell membrane</keyword>
<dbReference type="InterPro" id="IPR013182">
    <property type="entry name" value="DUF1720"/>
</dbReference>
<evidence type="ECO:0000256" key="9">
    <source>
        <dbReference type="ARBA" id="ARBA00022490"/>
    </source>
</evidence>
<keyword evidence="14" id="KW-0472">Membrane</keyword>
<dbReference type="CDD" id="cd22070">
    <property type="entry name" value="WH2_Pan1-like"/>
    <property type="match status" value="1"/>
</dbReference>
<evidence type="ECO:0000256" key="17">
    <source>
        <dbReference type="ARBA" id="ARBA00025194"/>
    </source>
</evidence>
<dbReference type="EMBL" id="AZGZ01000007">
    <property type="protein sequence ID" value="KZZ94083.1"/>
    <property type="molecule type" value="Genomic_DNA"/>
</dbReference>
<dbReference type="GO" id="GO:0010008">
    <property type="term" value="C:endosome membrane"/>
    <property type="evidence" value="ECO:0007669"/>
    <property type="project" value="UniProtKB-SubCell"/>
</dbReference>
<keyword evidence="15" id="KW-0009">Actin-binding</keyword>
<name>A0A162IIT6_9EURO</name>
<dbReference type="Pfam" id="PF08226">
    <property type="entry name" value="DUF1720"/>
    <property type="match status" value="1"/>
</dbReference>
<evidence type="ECO:0000256" key="14">
    <source>
        <dbReference type="ARBA" id="ARBA00023136"/>
    </source>
</evidence>
<keyword evidence="13" id="KW-0175">Coiled coil</keyword>
<evidence type="ECO:0000313" key="22">
    <source>
        <dbReference type="EMBL" id="KZZ94083.1"/>
    </source>
</evidence>
<evidence type="ECO:0000256" key="13">
    <source>
        <dbReference type="ARBA" id="ARBA00023054"/>
    </source>
</evidence>
<feature type="compositionally biased region" description="Low complexity" evidence="18">
    <location>
        <begin position="165"/>
        <end position="176"/>
    </location>
</feature>
<evidence type="ECO:0000313" key="23">
    <source>
        <dbReference type="Proteomes" id="UP000242877"/>
    </source>
</evidence>
<evidence type="ECO:0000256" key="16">
    <source>
        <dbReference type="ARBA" id="ARBA00023212"/>
    </source>
</evidence>
<comment type="function">
    <text evidence="17">Component of the PAN1 actin cytoskeleton-regulatory complex required for the internalization of endosomes during actin-coupled endocytosis. The complex links the site of endocytosis to the cell membrane-associated actin cytoskeleton. Mediates uptake of external molecules and vacuolar degradation of plasma membrane proteins. Plays a role in the proper organization of the cell membrane-associated actin cytoskeleton and promotes its destabilization.</text>
</comment>
<feature type="compositionally biased region" description="Low complexity" evidence="18">
    <location>
        <begin position="926"/>
        <end position="957"/>
    </location>
</feature>
<dbReference type="Proteomes" id="UP000242877">
    <property type="component" value="Unassembled WGS sequence"/>
</dbReference>
<dbReference type="PANTHER" id="PTHR11216:SF173">
    <property type="entry name" value="ACTIN CYTOSKELETON-REGULATORY COMPLEX PROTEIN PAN1"/>
    <property type="match status" value="1"/>
</dbReference>
<accession>A0A162IIT6</accession>
<feature type="compositionally biased region" description="Basic and acidic residues" evidence="18">
    <location>
        <begin position="1116"/>
        <end position="1129"/>
    </location>
</feature>
<dbReference type="GO" id="GO:0030479">
    <property type="term" value="C:actin cortical patch"/>
    <property type="evidence" value="ECO:0007669"/>
    <property type="project" value="UniProtKB-SubCell"/>
</dbReference>
<sequence>MYNSFYSSPYGPGPGQGQGQQQQQQQMPAYTGMPSGPQYGQHQPPPHPPPSASSGMSFLAPQQTGFPLTAQPTGFQPPQQPPPSQQPQPQSQQQQQQQFGGPPMGPPPTQSLTPQYTTVPQHQLQQQLQPQPTAFAPPPSAPPSTAGAGAGGQTSSDIARSFTGAPAQSTASPSQSNRNAIPKQRLSFITASDQAKFEQLFRSAVGDGQALEGEKAKELLLRSRLPGSDLAKIWVLADTTKSGRLLFPEFALAMYLCNLRLTNRDIPTKLPERISNEVSSMVDIISFSVPDTAPSAPSKPTNVPNFDTNTNTGPSNSALLSSLAPQPTGMPGMQPQATGFYGQQQQPQQQQPNIPSIMAPQQTGFMNPQQTGFPGSGAAGNIPPVPPIPTSFTSTPSLNAQPTGIAPLTTQPTGMPGQWGFVNAPASGLPNIEALKQQLMPHPGREGGYTTQGLSGNATIPWAVTKDEKRIYDELFRAWDGFNKGLIGGDVAIEIMGQSGLPREDLERIWTLSDPNNRGKLNMDEFAVAMHLIYRRLNGYPVPNRLPPELVPPSTRHLNDSIGQVKSLLSQDADSRKSSGAFLQPQKTGVSYLKDHSFRSSGSSMPAHWGRKDATMFKNDDDAVPYRSSARRRMGGGRSPSPNPETQNQSRPVDVDEMSVEQLKKKIRETKIMLDAADFQDENAAEDDEAMNRRDKREAEDIMERIRRVQENIDTDPKASLHNTDSSAEKRALRRQLQNIQDQLPQLASDVRKTEKLIAETKLEIFRLKDAKAHPNSLVIVGTGPGGAVTESDRIKARARARMQARAAELAGRPAPSVEDEGDAQRRVDEESVAINAERERNESMTRDVEDSVKEFSRALEDGLKEVSESSSKEHERRRWEEALGVEDQIRDLIYDLQRSSRINKARASEGSTRGVSGGYDRERAPSYSSPSRPSGYASPSRSMTSTPTSAGASSSPQDRVLSAKERAQKRIQERMAAAGLRSGADAGETLLQRQEREKREREERLRRAEEEDRKREEERQRRLVNEGSVSSPAPQQEEAAPAAPPVVKKAAAPPPQKRDDREREQREAEQAAIRAEQSVQQDERERLEAEARAQEEEIAREREAAEARLKALEEQVKQGKLRKQEEKRRKQQAAQEAREKEERLARQRKEIEEAAERERKLREQLEKLDVSSSDDEEEWGEAKQRQEPEPEPAPAPVPVAAPQPPKAPSPPPAPSAPSPPVIQEPSPEHEPEPQTEPSPAPAPAQDAESKNPFFRHSQQGTPSPAAAAESASQPQLASTNPFHNLSRNETAAPRPRVVHQSDDDWSNAGSDEESEEEDDHPGGGSAKQLASLLFNTMGPPRPLSAMEDSKTPTPTRDTSSPAPAVPAVPPVPAAPSPAPETDLPGAFPEPQAPEEPSQAAPEVPTGTPPPPPPMPSFGAPTAPPPPPPPPPAPAPAAPGAPPPPPPPPPGGAPSPRPAMPAGGMDRGALLADIQAGKGLRKVQTKDMSQASVAGRVLD</sequence>
<dbReference type="SMART" id="SM00027">
    <property type="entry name" value="EH"/>
    <property type="match status" value="2"/>
</dbReference>
<dbReference type="PROSITE" id="PS51082">
    <property type="entry name" value="WH2"/>
    <property type="match status" value="1"/>
</dbReference>
<reference evidence="22 23" key="1">
    <citation type="journal article" date="2016" name="Genome Biol. Evol.">
        <title>Divergent and convergent evolution of fungal pathogenicity.</title>
        <authorList>
            <person name="Shang Y."/>
            <person name="Xiao G."/>
            <person name="Zheng P."/>
            <person name="Cen K."/>
            <person name="Zhan S."/>
            <person name="Wang C."/>
        </authorList>
    </citation>
    <scope>NUCLEOTIDE SEQUENCE [LARGE SCALE GENOMIC DNA]</scope>
    <source>
        <strain evidence="22 23">ARSEF 7405</strain>
    </source>
</reference>
<dbReference type="InterPro" id="IPR002048">
    <property type="entry name" value="EF_hand_dom"/>
</dbReference>
<feature type="compositionally biased region" description="Low complexity" evidence="18">
    <location>
        <begin position="343"/>
        <end position="352"/>
    </location>
</feature>
<feature type="region of interest" description="Disordered" evidence="18">
    <location>
        <begin position="1116"/>
        <end position="1499"/>
    </location>
</feature>
<feature type="region of interest" description="Disordered" evidence="18">
    <location>
        <begin position="807"/>
        <end position="853"/>
    </location>
</feature>
<keyword evidence="11" id="KW-0677">Repeat</keyword>